<proteinExistence type="inferred from homology"/>
<dbReference type="eggNOG" id="COG0497">
    <property type="taxonomic scope" value="Bacteria"/>
</dbReference>
<dbReference type="HOGENOM" id="CLU_018297_3_0_0"/>
<reference evidence="12 13" key="2">
    <citation type="journal article" date="2011" name="Stand. Genomic Sci.">
        <title>Complete genome sequence of Truepera radiovictrix type strain (RQ-24).</title>
        <authorList>
            <person name="Ivanova N."/>
            <person name="Rohde C."/>
            <person name="Munk C."/>
            <person name="Nolan M."/>
            <person name="Lucas S."/>
            <person name="Del Rio T.G."/>
            <person name="Tice H."/>
            <person name="Deshpande S."/>
            <person name="Cheng J.F."/>
            <person name="Tapia R."/>
            <person name="Han C."/>
            <person name="Goodwin L."/>
            <person name="Pitluck S."/>
            <person name="Liolios K."/>
            <person name="Mavromatis K."/>
            <person name="Mikhailova N."/>
            <person name="Pati A."/>
            <person name="Chen A."/>
            <person name="Palaniappan K."/>
            <person name="Land M."/>
            <person name="Hauser L."/>
            <person name="Chang Y.J."/>
            <person name="Jeffries C.D."/>
            <person name="Brambilla E."/>
            <person name="Rohde M."/>
            <person name="Goker M."/>
            <person name="Tindall B.J."/>
            <person name="Woyke T."/>
            <person name="Bristow J."/>
            <person name="Eisen J.A."/>
            <person name="Markowitz V."/>
            <person name="Hugenholtz P."/>
            <person name="Kyrpides N.C."/>
            <person name="Klenk H.P."/>
            <person name="Lapidus A."/>
        </authorList>
    </citation>
    <scope>NUCLEOTIDE SEQUENCE [LARGE SCALE GENOMIC DNA]</scope>
    <source>
        <strain evidence="13">DSM 17093 / CIP 108686 / LMG 22925 / RQ-24</strain>
    </source>
</reference>
<comment type="function">
    <text evidence="1 9">May be involved in recombinational repair of damaged DNA.</text>
</comment>
<dbReference type="RefSeq" id="WP_013179391.1">
    <property type="nucleotide sequence ID" value="NC_014221.1"/>
</dbReference>
<evidence type="ECO:0000313" key="12">
    <source>
        <dbReference type="EMBL" id="ADI16032.1"/>
    </source>
</evidence>
<evidence type="ECO:0000256" key="4">
    <source>
        <dbReference type="ARBA" id="ARBA00022741"/>
    </source>
</evidence>
<dbReference type="CDD" id="cd03241">
    <property type="entry name" value="ABC_RecN"/>
    <property type="match status" value="1"/>
</dbReference>
<dbReference type="PANTHER" id="PTHR11059:SF0">
    <property type="entry name" value="DNA REPAIR PROTEIN RECN"/>
    <property type="match status" value="1"/>
</dbReference>
<evidence type="ECO:0000256" key="3">
    <source>
        <dbReference type="ARBA" id="ARBA00021315"/>
    </source>
</evidence>
<organism evidence="12 13">
    <name type="scientific">Truepera radiovictrix (strain DSM 17093 / CIP 108686 / LMG 22925 / RQ-24)</name>
    <dbReference type="NCBI Taxonomy" id="649638"/>
    <lineage>
        <taxon>Bacteria</taxon>
        <taxon>Thermotogati</taxon>
        <taxon>Deinococcota</taxon>
        <taxon>Deinococci</taxon>
        <taxon>Trueperales</taxon>
        <taxon>Trueperaceae</taxon>
        <taxon>Truepera</taxon>
    </lineage>
</organism>
<evidence type="ECO:0000256" key="8">
    <source>
        <dbReference type="ARBA" id="ARBA00033408"/>
    </source>
</evidence>
<dbReference type="InterPro" id="IPR003395">
    <property type="entry name" value="RecF/RecN/SMC_N"/>
</dbReference>
<dbReference type="PIRSF" id="PIRSF003128">
    <property type="entry name" value="RecN"/>
    <property type="match status" value="1"/>
</dbReference>
<keyword evidence="6" id="KW-0067">ATP-binding</keyword>
<evidence type="ECO:0000256" key="2">
    <source>
        <dbReference type="ARBA" id="ARBA00009441"/>
    </source>
</evidence>
<dbReference type="SUPFAM" id="SSF52540">
    <property type="entry name" value="P-loop containing nucleoside triphosphate hydrolases"/>
    <property type="match status" value="1"/>
</dbReference>
<evidence type="ECO:0000256" key="6">
    <source>
        <dbReference type="ARBA" id="ARBA00022840"/>
    </source>
</evidence>
<name>D7CW82_TRURR</name>
<protein>
    <recommendedName>
        <fullName evidence="3 9">DNA repair protein RecN</fullName>
    </recommendedName>
    <alternativeName>
        <fullName evidence="8 9">Recombination protein N</fullName>
    </alternativeName>
</protein>
<dbReference type="STRING" id="649638.Trad_2937"/>
<keyword evidence="7 9" id="KW-0234">DNA repair</keyword>
<evidence type="ECO:0000256" key="9">
    <source>
        <dbReference type="PIRNR" id="PIRNR003128"/>
    </source>
</evidence>
<keyword evidence="13" id="KW-1185">Reference proteome</keyword>
<keyword evidence="5 9" id="KW-0227">DNA damage</keyword>
<comment type="similarity">
    <text evidence="2 9">Belongs to the RecN family.</text>
</comment>
<evidence type="ECO:0000256" key="1">
    <source>
        <dbReference type="ARBA" id="ARBA00003618"/>
    </source>
</evidence>
<dbReference type="FunFam" id="3.40.50.300:FF:000356">
    <property type="entry name" value="DNA repair protein RecN"/>
    <property type="match status" value="1"/>
</dbReference>
<dbReference type="GO" id="GO:0009432">
    <property type="term" value="P:SOS response"/>
    <property type="evidence" value="ECO:0007669"/>
    <property type="project" value="TreeGrafter"/>
</dbReference>
<dbReference type="InterPro" id="IPR004604">
    <property type="entry name" value="DNA_recomb/repair_RecN"/>
</dbReference>
<feature type="domain" description="RecF/RecN/SMC N-terminal" evidence="11">
    <location>
        <begin position="2"/>
        <end position="498"/>
    </location>
</feature>
<dbReference type="Gene3D" id="3.40.50.300">
    <property type="entry name" value="P-loop containing nucleotide triphosphate hydrolases"/>
    <property type="match status" value="2"/>
</dbReference>
<evidence type="ECO:0000256" key="10">
    <source>
        <dbReference type="SAM" id="Coils"/>
    </source>
</evidence>
<evidence type="ECO:0000256" key="7">
    <source>
        <dbReference type="ARBA" id="ARBA00023204"/>
    </source>
</evidence>
<dbReference type="AlphaFoldDB" id="D7CW82"/>
<dbReference type="InterPro" id="IPR027417">
    <property type="entry name" value="P-loop_NTPase"/>
</dbReference>
<dbReference type="Proteomes" id="UP000000379">
    <property type="component" value="Chromosome"/>
</dbReference>
<dbReference type="OrthoDB" id="9806954at2"/>
<dbReference type="KEGG" id="tra:Trad_2937"/>
<sequence>MLVALELRDFAIIDALRLEFAPGLNVLTGETGAGKSILVDALALLIGGRADAKAVRTGAQSALVQGFFAPHPNPSEEALSSVARRVQASGRSTARLDGEVVTVGELAQVGAQRLAIHGQHASQTLLESAEQRRLLDNLLSPEAQAQRARYGARYARLTEVERELAALEAASRERARRLDILAFQVEEIDRAKLQVDEEGALRAALESLRHAERIQSALGVALGALSEGEPNALGLLGGALRELETAGRYHATPAALAGELRDAVASVQAIAAEVAGFVDDFEGSAERLEELEARLQLLETLKRKYGDTLAAVLSYRDEAARELAALGRAEESALELQTERDALRGELEGLAAALTSARRAAAAALSEAVTRELRPLGMGNAQFRVHLEPLPALAAHGRDKVTFLLRANLGEEAAPLAAVASGGELSRVMLSLNVVTGTELPTLVFDEVDAGLGGQTARTVGALLKRLAAQHQVLVVTHLPQVAAFADAHFRVEKRERGGRTVTRVERLTGREREAELARMLSGAATKTALAHARELLESVAGESPSAGAVGS</sequence>
<evidence type="ECO:0000259" key="11">
    <source>
        <dbReference type="Pfam" id="PF02463"/>
    </source>
</evidence>
<accession>D7CW82</accession>
<keyword evidence="4" id="KW-0547">Nucleotide-binding</keyword>
<dbReference type="GO" id="GO:0043590">
    <property type="term" value="C:bacterial nucleoid"/>
    <property type="evidence" value="ECO:0007669"/>
    <property type="project" value="TreeGrafter"/>
</dbReference>
<dbReference type="GO" id="GO:0006310">
    <property type="term" value="P:DNA recombination"/>
    <property type="evidence" value="ECO:0007669"/>
    <property type="project" value="InterPro"/>
</dbReference>
<dbReference type="PANTHER" id="PTHR11059">
    <property type="entry name" value="DNA REPAIR PROTEIN RECN"/>
    <property type="match status" value="1"/>
</dbReference>
<gene>
    <name evidence="12" type="ordered locus">Trad_2937</name>
</gene>
<evidence type="ECO:0000256" key="5">
    <source>
        <dbReference type="ARBA" id="ARBA00022763"/>
    </source>
</evidence>
<feature type="coiled-coil region" evidence="10">
    <location>
        <begin position="281"/>
        <end position="353"/>
    </location>
</feature>
<dbReference type="EMBL" id="CP002049">
    <property type="protein sequence ID" value="ADI16032.1"/>
    <property type="molecule type" value="Genomic_DNA"/>
</dbReference>
<reference evidence="13" key="1">
    <citation type="submission" date="2010-05" db="EMBL/GenBank/DDBJ databases">
        <title>The complete genome of Truepera radiovictris DSM 17093.</title>
        <authorList>
            <consortium name="US DOE Joint Genome Institute (JGI-PGF)"/>
            <person name="Lucas S."/>
            <person name="Copeland A."/>
            <person name="Lapidus A."/>
            <person name="Glavina del Rio T."/>
            <person name="Dalin E."/>
            <person name="Tice H."/>
            <person name="Bruce D."/>
            <person name="Goodwin L."/>
            <person name="Pitluck S."/>
            <person name="Kyrpides N."/>
            <person name="Mavromatis K."/>
            <person name="Ovchinnikova G."/>
            <person name="Munk A.C."/>
            <person name="Detter J.C."/>
            <person name="Han C."/>
            <person name="Tapia R."/>
            <person name="Land M."/>
            <person name="Hauser L."/>
            <person name="Markowitz V."/>
            <person name="Cheng J.-F."/>
            <person name="Hugenholtz P."/>
            <person name="Woyke T."/>
            <person name="Wu D."/>
            <person name="Tindall B."/>
            <person name="Pomrenke H.G."/>
            <person name="Brambilla E."/>
            <person name="Klenk H.-P."/>
            <person name="Eisen J.A."/>
        </authorList>
    </citation>
    <scope>NUCLEOTIDE SEQUENCE [LARGE SCALE GENOMIC DNA]</scope>
    <source>
        <strain evidence="13">DSM 17093 / CIP 108686 / LMG 22925 / RQ-24</strain>
    </source>
</reference>
<evidence type="ECO:0000313" key="13">
    <source>
        <dbReference type="Proteomes" id="UP000000379"/>
    </source>
</evidence>
<dbReference type="Pfam" id="PF02463">
    <property type="entry name" value="SMC_N"/>
    <property type="match status" value="1"/>
</dbReference>
<keyword evidence="10" id="KW-0175">Coiled coil</keyword>
<dbReference type="NCBIfam" id="TIGR00634">
    <property type="entry name" value="recN"/>
    <property type="match status" value="1"/>
</dbReference>
<dbReference type="GO" id="GO:0005524">
    <property type="term" value="F:ATP binding"/>
    <property type="evidence" value="ECO:0007669"/>
    <property type="project" value="UniProtKB-KW"/>
</dbReference>
<dbReference type="GO" id="GO:0006281">
    <property type="term" value="P:DNA repair"/>
    <property type="evidence" value="ECO:0007669"/>
    <property type="project" value="UniProtKB-KW"/>
</dbReference>